<sequence>EHLTVTWPPPGARPELSYFDQKMTLQEKLPISLGRRRVRPCLLREHIGRASRRGQVGPRRLRVASDPTFALQLTLEGLGPLGVVYFGMLYAFTLSAGALFGLGEGTAVVLVAKTVWGTCTRGCGEGAADRRQHTALVLIRADGHQRDHRGR</sequence>
<evidence type="ECO:0000313" key="2">
    <source>
        <dbReference type="EMBL" id="EJK65012.1"/>
    </source>
</evidence>
<protein>
    <submittedName>
        <fullName evidence="2">Uncharacterized protein</fullName>
    </submittedName>
</protein>
<feature type="transmembrane region" description="Helical" evidence="1">
    <location>
        <begin position="83"/>
        <end position="103"/>
    </location>
</feature>
<reference evidence="2 3" key="1">
    <citation type="journal article" date="2012" name="Genome Biol.">
        <title>Genome and low-iron response of an oceanic diatom adapted to chronic iron limitation.</title>
        <authorList>
            <person name="Lommer M."/>
            <person name="Specht M."/>
            <person name="Roy A.S."/>
            <person name="Kraemer L."/>
            <person name="Andreson R."/>
            <person name="Gutowska M.A."/>
            <person name="Wolf J."/>
            <person name="Bergner S.V."/>
            <person name="Schilhabel M.B."/>
            <person name="Klostermeier U.C."/>
            <person name="Beiko R.G."/>
            <person name="Rosenstiel P."/>
            <person name="Hippler M."/>
            <person name="Laroche J."/>
        </authorList>
    </citation>
    <scope>NUCLEOTIDE SEQUENCE [LARGE SCALE GENOMIC DNA]</scope>
    <source>
        <strain evidence="2 3">CCMP1005</strain>
    </source>
</reference>
<keyword evidence="1" id="KW-0472">Membrane</keyword>
<evidence type="ECO:0000313" key="3">
    <source>
        <dbReference type="Proteomes" id="UP000266841"/>
    </source>
</evidence>
<gene>
    <name evidence="2" type="ORF">THAOC_14192</name>
</gene>
<organism evidence="2 3">
    <name type="scientific">Thalassiosira oceanica</name>
    <name type="common">Marine diatom</name>
    <dbReference type="NCBI Taxonomy" id="159749"/>
    <lineage>
        <taxon>Eukaryota</taxon>
        <taxon>Sar</taxon>
        <taxon>Stramenopiles</taxon>
        <taxon>Ochrophyta</taxon>
        <taxon>Bacillariophyta</taxon>
        <taxon>Coscinodiscophyceae</taxon>
        <taxon>Thalassiosirophycidae</taxon>
        <taxon>Thalassiosirales</taxon>
        <taxon>Thalassiosiraceae</taxon>
        <taxon>Thalassiosira</taxon>
    </lineage>
</organism>
<comment type="caution">
    <text evidence="2">The sequence shown here is derived from an EMBL/GenBank/DDBJ whole genome shotgun (WGS) entry which is preliminary data.</text>
</comment>
<keyword evidence="1" id="KW-1133">Transmembrane helix</keyword>
<name>K0T3L8_THAOC</name>
<dbReference type="AlphaFoldDB" id="K0T3L8"/>
<proteinExistence type="predicted"/>
<dbReference type="Proteomes" id="UP000266841">
    <property type="component" value="Unassembled WGS sequence"/>
</dbReference>
<keyword evidence="1" id="KW-0812">Transmembrane</keyword>
<evidence type="ECO:0000256" key="1">
    <source>
        <dbReference type="SAM" id="Phobius"/>
    </source>
</evidence>
<accession>K0T3L8</accession>
<feature type="non-terminal residue" evidence="2">
    <location>
        <position position="1"/>
    </location>
</feature>
<keyword evidence="3" id="KW-1185">Reference proteome</keyword>
<dbReference type="OrthoDB" id="166803at2759"/>
<dbReference type="EMBL" id="AGNL01016564">
    <property type="protein sequence ID" value="EJK65012.1"/>
    <property type="molecule type" value="Genomic_DNA"/>
</dbReference>